<dbReference type="Gramene" id="ORUFI08G15190.1">
    <property type="protein sequence ID" value="ORUFI08G15190.1"/>
    <property type="gene ID" value="ORUFI08G15190"/>
</dbReference>
<reference evidence="3" key="1">
    <citation type="submission" date="2013-06" db="EMBL/GenBank/DDBJ databases">
        <authorList>
            <person name="Zhao Q."/>
        </authorList>
    </citation>
    <scope>NUCLEOTIDE SEQUENCE</scope>
    <source>
        <strain evidence="3">cv. W1943</strain>
    </source>
</reference>
<dbReference type="Proteomes" id="UP000008022">
    <property type="component" value="Unassembled WGS sequence"/>
</dbReference>
<accession>A0A0E0QII2</accession>
<organism evidence="2 3">
    <name type="scientific">Oryza rufipogon</name>
    <name type="common">Brownbeard rice</name>
    <name type="synonym">Asian wild rice</name>
    <dbReference type="NCBI Taxonomy" id="4529"/>
    <lineage>
        <taxon>Eukaryota</taxon>
        <taxon>Viridiplantae</taxon>
        <taxon>Streptophyta</taxon>
        <taxon>Embryophyta</taxon>
        <taxon>Tracheophyta</taxon>
        <taxon>Spermatophyta</taxon>
        <taxon>Magnoliopsida</taxon>
        <taxon>Liliopsida</taxon>
        <taxon>Poales</taxon>
        <taxon>Poaceae</taxon>
        <taxon>BOP clade</taxon>
        <taxon>Oryzoideae</taxon>
        <taxon>Oryzeae</taxon>
        <taxon>Oryzinae</taxon>
        <taxon>Oryza</taxon>
    </lineage>
</organism>
<name>A0A0E0QII2_ORYRU</name>
<reference evidence="2" key="2">
    <citation type="submission" date="2015-06" db="UniProtKB">
        <authorList>
            <consortium name="EnsemblPlants"/>
        </authorList>
    </citation>
    <scope>IDENTIFICATION</scope>
</reference>
<dbReference type="AlphaFoldDB" id="A0A0E0QII2"/>
<feature type="compositionally biased region" description="Gly residues" evidence="1">
    <location>
        <begin position="11"/>
        <end position="22"/>
    </location>
</feature>
<dbReference type="EnsemblPlants" id="ORUFI08G15190.1">
    <property type="protein sequence ID" value="ORUFI08G15190.1"/>
    <property type="gene ID" value="ORUFI08G15190"/>
</dbReference>
<evidence type="ECO:0000313" key="2">
    <source>
        <dbReference type="EnsemblPlants" id="ORUFI08G15190.1"/>
    </source>
</evidence>
<sequence length="109" mass="11443">MWPVAVEAGTARGGTTGGDGGWLGAVRCSRRWRRPAQRDEARPAVTEAGIVRGGGAAGGCGVDYGARRLRRTKASRQRAPVQWSHMSAEVGRWWSIGAPAVDSQVVSGG</sequence>
<feature type="region of interest" description="Disordered" evidence="1">
    <location>
        <begin position="1"/>
        <end position="22"/>
    </location>
</feature>
<dbReference type="HOGENOM" id="CLU_078076_0_1_1"/>
<proteinExistence type="predicted"/>
<keyword evidence="3" id="KW-1185">Reference proteome</keyword>
<evidence type="ECO:0000256" key="1">
    <source>
        <dbReference type="SAM" id="MobiDB-lite"/>
    </source>
</evidence>
<protein>
    <submittedName>
        <fullName evidence="2">Uncharacterized protein</fullName>
    </submittedName>
</protein>
<evidence type="ECO:0000313" key="3">
    <source>
        <dbReference type="Proteomes" id="UP000008022"/>
    </source>
</evidence>